<dbReference type="Proteomes" id="UP000677228">
    <property type="component" value="Unassembled WGS sequence"/>
</dbReference>
<evidence type="ECO:0000313" key="3">
    <source>
        <dbReference type="Proteomes" id="UP000682733"/>
    </source>
</evidence>
<proteinExistence type="predicted"/>
<evidence type="ECO:0008006" key="4">
    <source>
        <dbReference type="Google" id="ProtNLM"/>
    </source>
</evidence>
<dbReference type="AlphaFoldDB" id="A0A8S2UBJ5"/>
<dbReference type="Proteomes" id="UP000682733">
    <property type="component" value="Unassembled WGS sequence"/>
</dbReference>
<dbReference type="EMBL" id="CAJNOK010038830">
    <property type="protein sequence ID" value="CAF1540763.1"/>
    <property type="molecule type" value="Genomic_DNA"/>
</dbReference>
<sequence>MQQGLIQERVTQQQLTIEVLSDELFIEIFQYVQVVDLFRGFYNLNSRLNAILMDQHLYLSVNLFEMTSTDAKFAEENDLLNFLRKKIIYLKTDDWYSLMLTNRRQSCSYWKRAELLSKKNINSYPSLRSLTIVRPDNMHYQQLIDLPEEIRQQIICLKLNRQAESGFPIQRGQLVSCILNVNYFPNLKILHLPDSFKLSRLSSETLSMGLKTNLKYLPLLKSLTLDESSLEEYRSTIQHLNLVEFNIHINSMRMTFEIFEQILFNNLPKLKHLEVTSLSSVNEEFLQPKNWYRLLNDDRLRLQLNRFQCDIHRTVQSEYRKLHPVPPIEVAKIENNDNHNPLFSKIKYDCYYNDLYRLYTD</sequence>
<reference evidence="2" key="1">
    <citation type="submission" date="2021-02" db="EMBL/GenBank/DDBJ databases">
        <authorList>
            <person name="Nowell W R."/>
        </authorList>
    </citation>
    <scope>NUCLEOTIDE SEQUENCE</scope>
</reference>
<protein>
    <recommendedName>
        <fullName evidence="4">F-box domain-containing protein</fullName>
    </recommendedName>
</protein>
<organism evidence="2 3">
    <name type="scientific">Didymodactylos carnosus</name>
    <dbReference type="NCBI Taxonomy" id="1234261"/>
    <lineage>
        <taxon>Eukaryota</taxon>
        <taxon>Metazoa</taxon>
        <taxon>Spiralia</taxon>
        <taxon>Gnathifera</taxon>
        <taxon>Rotifera</taxon>
        <taxon>Eurotatoria</taxon>
        <taxon>Bdelloidea</taxon>
        <taxon>Philodinida</taxon>
        <taxon>Philodinidae</taxon>
        <taxon>Didymodactylos</taxon>
    </lineage>
</organism>
<comment type="caution">
    <text evidence="2">The sequence shown here is derived from an EMBL/GenBank/DDBJ whole genome shotgun (WGS) entry which is preliminary data.</text>
</comment>
<evidence type="ECO:0000313" key="1">
    <source>
        <dbReference type="EMBL" id="CAF1540763.1"/>
    </source>
</evidence>
<gene>
    <name evidence="1" type="ORF">OVA965_LOCUS38763</name>
    <name evidence="2" type="ORF">TMI583_LOCUS39978</name>
</gene>
<evidence type="ECO:0000313" key="2">
    <source>
        <dbReference type="EMBL" id="CAF4329045.1"/>
    </source>
</evidence>
<accession>A0A8S2UBJ5</accession>
<name>A0A8S2UBJ5_9BILA</name>
<dbReference type="EMBL" id="CAJOBA010061158">
    <property type="protein sequence ID" value="CAF4329045.1"/>
    <property type="molecule type" value="Genomic_DNA"/>
</dbReference>